<dbReference type="AlphaFoldDB" id="A0A6A5ZXP6"/>
<evidence type="ECO:0000313" key="2">
    <source>
        <dbReference type="Proteomes" id="UP000799771"/>
    </source>
</evidence>
<reference evidence="1" key="1">
    <citation type="journal article" date="2020" name="Stud. Mycol.">
        <title>101 Dothideomycetes genomes: a test case for predicting lifestyles and emergence of pathogens.</title>
        <authorList>
            <person name="Haridas S."/>
            <person name="Albert R."/>
            <person name="Binder M."/>
            <person name="Bloem J."/>
            <person name="Labutti K."/>
            <person name="Salamov A."/>
            <person name="Andreopoulos B."/>
            <person name="Baker S."/>
            <person name="Barry K."/>
            <person name="Bills G."/>
            <person name="Bluhm B."/>
            <person name="Cannon C."/>
            <person name="Castanera R."/>
            <person name="Culley D."/>
            <person name="Daum C."/>
            <person name="Ezra D."/>
            <person name="Gonzalez J."/>
            <person name="Henrissat B."/>
            <person name="Kuo A."/>
            <person name="Liang C."/>
            <person name="Lipzen A."/>
            <person name="Lutzoni F."/>
            <person name="Magnuson J."/>
            <person name="Mondo S."/>
            <person name="Nolan M."/>
            <person name="Ohm R."/>
            <person name="Pangilinan J."/>
            <person name="Park H.-J."/>
            <person name="Ramirez L."/>
            <person name="Alfaro M."/>
            <person name="Sun H."/>
            <person name="Tritt A."/>
            <person name="Yoshinaga Y."/>
            <person name="Zwiers L.-H."/>
            <person name="Turgeon B."/>
            <person name="Goodwin S."/>
            <person name="Spatafora J."/>
            <person name="Crous P."/>
            <person name="Grigoriev I."/>
        </authorList>
    </citation>
    <scope>NUCLEOTIDE SEQUENCE</scope>
    <source>
        <strain evidence="1">CBS 119687</strain>
    </source>
</reference>
<sequence>MGAPHGRCTCGHGEASRRTRAWTSAAGPLPIFAAIAKELCVRHRPETGSTTSSLAIQCCASTSPVRLPTLSVGNSPQPIVPCLGKSRPSTGLTHFPCIAPIRGITFSHGCLLSTTCSAPTGLQTRATKRLGTHMGQAVRWRCVLESTWDGRFIHLPSGWHLYRGVHPSGLILF</sequence>
<dbReference type="Proteomes" id="UP000799771">
    <property type="component" value="Unassembled WGS sequence"/>
</dbReference>
<accession>A0A6A5ZXP6</accession>
<gene>
    <name evidence="1" type="ORF">P153DRAFT_146803</name>
</gene>
<keyword evidence="2" id="KW-1185">Reference proteome</keyword>
<dbReference type="RefSeq" id="XP_033518189.1">
    <property type="nucleotide sequence ID" value="XM_033662151.1"/>
</dbReference>
<dbReference type="EMBL" id="ML977522">
    <property type="protein sequence ID" value="KAF2123795.1"/>
    <property type="molecule type" value="Genomic_DNA"/>
</dbReference>
<proteinExistence type="predicted"/>
<dbReference type="GeneID" id="54402583"/>
<organism evidence="1 2">
    <name type="scientific">Dothidotthia symphoricarpi CBS 119687</name>
    <dbReference type="NCBI Taxonomy" id="1392245"/>
    <lineage>
        <taxon>Eukaryota</taxon>
        <taxon>Fungi</taxon>
        <taxon>Dikarya</taxon>
        <taxon>Ascomycota</taxon>
        <taxon>Pezizomycotina</taxon>
        <taxon>Dothideomycetes</taxon>
        <taxon>Pleosporomycetidae</taxon>
        <taxon>Pleosporales</taxon>
        <taxon>Dothidotthiaceae</taxon>
        <taxon>Dothidotthia</taxon>
    </lineage>
</organism>
<evidence type="ECO:0000313" key="1">
    <source>
        <dbReference type="EMBL" id="KAF2123795.1"/>
    </source>
</evidence>
<protein>
    <submittedName>
        <fullName evidence="1">Uncharacterized protein</fullName>
    </submittedName>
</protein>
<name>A0A6A5ZXP6_9PLEO</name>